<reference evidence="1" key="3">
    <citation type="submission" date="2025-09" db="UniProtKB">
        <authorList>
            <consortium name="Ensembl"/>
        </authorList>
    </citation>
    <scope>IDENTIFICATION</scope>
</reference>
<proteinExistence type="predicted"/>
<keyword evidence="2" id="KW-1185">Reference proteome</keyword>
<dbReference type="InParanoid" id="H2Z0P1"/>
<dbReference type="eggNOG" id="ENOG502R194">
    <property type="taxonomic scope" value="Eukaryota"/>
</dbReference>
<dbReference type="Pfam" id="PF15139">
    <property type="entry name" value="CFAP95"/>
    <property type="match status" value="1"/>
</dbReference>
<reference evidence="2" key="1">
    <citation type="submission" date="2003-08" db="EMBL/GenBank/DDBJ databases">
        <authorList>
            <person name="Birren B."/>
            <person name="Nusbaum C."/>
            <person name="Abebe A."/>
            <person name="Abouelleil A."/>
            <person name="Adekoya E."/>
            <person name="Ait-zahra M."/>
            <person name="Allen N."/>
            <person name="Allen T."/>
            <person name="An P."/>
            <person name="Anderson M."/>
            <person name="Anderson S."/>
            <person name="Arachchi H."/>
            <person name="Armbruster J."/>
            <person name="Bachantsang P."/>
            <person name="Baldwin J."/>
            <person name="Barry A."/>
            <person name="Bayul T."/>
            <person name="Blitshsteyn B."/>
            <person name="Bloom T."/>
            <person name="Blye J."/>
            <person name="Boguslavskiy L."/>
            <person name="Borowsky M."/>
            <person name="Boukhgalter B."/>
            <person name="Brunache A."/>
            <person name="Butler J."/>
            <person name="Calixte N."/>
            <person name="Calvo S."/>
            <person name="Camarata J."/>
            <person name="Campo K."/>
            <person name="Chang J."/>
            <person name="Cheshatsang Y."/>
            <person name="Citroen M."/>
            <person name="Collymore A."/>
            <person name="Considine T."/>
            <person name="Cook A."/>
            <person name="Cooke P."/>
            <person name="Corum B."/>
            <person name="Cuomo C."/>
            <person name="David R."/>
            <person name="Dawoe T."/>
            <person name="Degray S."/>
            <person name="Dodge S."/>
            <person name="Dooley K."/>
            <person name="Dorje P."/>
            <person name="Dorjee K."/>
            <person name="Dorris L."/>
            <person name="Duffey N."/>
            <person name="Dupes A."/>
            <person name="Elkins T."/>
            <person name="Engels R."/>
            <person name="Erickson J."/>
            <person name="Farina A."/>
            <person name="Faro S."/>
            <person name="Ferreira P."/>
            <person name="Fischer H."/>
            <person name="Fitzgerald M."/>
            <person name="Foley K."/>
            <person name="Gage D."/>
            <person name="Galagan J."/>
            <person name="Gearin G."/>
            <person name="Gnerre S."/>
            <person name="Gnirke A."/>
            <person name="Goyette A."/>
            <person name="Graham J."/>
            <person name="Grandbois E."/>
            <person name="Gyaltsen K."/>
            <person name="Hafez N."/>
            <person name="Hagopian D."/>
            <person name="Hagos B."/>
            <person name="Hall J."/>
            <person name="Hatcher B."/>
            <person name="Heller A."/>
            <person name="Higgins H."/>
            <person name="Honan T."/>
            <person name="Horn A."/>
            <person name="Houde N."/>
            <person name="Hughes L."/>
            <person name="Hulme W."/>
            <person name="Husby E."/>
            <person name="Iliev I."/>
            <person name="Jaffe D."/>
            <person name="Jones C."/>
            <person name="Kamal M."/>
            <person name="Kamat A."/>
            <person name="Kamvysselis M."/>
            <person name="Karlsson E."/>
            <person name="Kells C."/>
            <person name="Kieu A."/>
            <person name="Kisner P."/>
            <person name="Kodira C."/>
            <person name="Kulbokas E."/>
            <person name="Labutti K."/>
            <person name="Lama D."/>
            <person name="Landers T."/>
            <person name="Leger J."/>
            <person name="Levine S."/>
            <person name="Lewis D."/>
            <person name="Lewis T."/>
            <person name="Lindblad-toh K."/>
            <person name="Liu X."/>
            <person name="Lokyitsang T."/>
            <person name="Lokyitsang Y."/>
            <person name="Lucien O."/>
            <person name="Lui A."/>
            <person name="Ma L.J."/>
            <person name="Mabbitt R."/>
            <person name="Macdonald J."/>
            <person name="Maclean C."/>
            <person name="Major J."/>
            <person name="Manning J."/>
            <person name="Marabella R."/>
            <person name="Maru K."/>
            <person name="Matthews C."/>
            <person name="Mauceli E."/>
            <person name="Mccarthy M."/>
            <person name="Mcdonough S."/>
            <person name="Mcghee T."/>
            <person name="Meldrim J."/>
            <person name="Meneus L."/>
            <person name="Mesirov J."/>
            <person name="Mihalev A."/>
            <person name="Mihova T."/>
            <person name="Mikkelsen T."/>
            <person name="Mlenga V."/>
            <person name="Moru K."/>
            <person name="Mozes J."/>
            <person name="Mulrain L."/>
            <person name="Munson G."/>
            <person name="Naylor J."/>
            <person name="Newes C."/>
            <person name="Nguyen C."/>
            <person name="Nguyen N."/>
            <person name="Nguyen T."/>
            <person name="Nicol R."/>
            <person name="Nielsen C."/>
            <person name="Nizzari M."/>
            <person name="Norbu C."/>
            <person name="Norbu N."/>
            <person name="O'donnell P."/>
            <person name="Okoawo O."/>
            <person name="O'leary S."/>
            <person name="Omotosho B."/>
            <person name="O'neill K."/>
            <person name="Osman S."/>
            <person name="Parker S."/>
            <person name="Perrin D."/>
            <person name="Phunkhang P."/>
            <person name="Piqani B."/>
            <person name="Purcell S."/>
            <person name="Rachupka T."/>
            <person name="Ramasamy U."/>
            <person name="Rameau R."/>
            <person name="Ray V."/>
            <person name="Raymond C."/>
            <person name="Retta R."/>
            <person name="Richardson S."/>
            <person name="Rise C."/>
            <person name="Rodriguez J."/>
            <person name="Rogers J."/>
            <person name="Rogov P."/>
            <person name="Rutman M."/>
            <person name="Schupbach R."/>
            <person name="Seaman C."/>
            <person name="Settipalli S."/>
            <person name="Sharpe T."/>
            <person name="Sheridan J."/>
            <person name="Sherpa N."/>
            <person name="Shi J."/>
            <person name="Smirnov S."/>
            <person name="Smith C."/>
            <person name="Sougnez C."/>
            <person name="Spencer B."/>
            <person name="Stalker J."/>
            <person name="Stange-thomann N."/>
            <person name="Stavropoulos S."/>
            <person name="Stetson K."/>
            <person name="Stone C."/>
            <person name="Stone S."/>
            <person name="Stubbs M."/>
            <person name="Talamas J."/>
            <person name="Tchuinga P."/>
            <person name="Tenzing P."/>
            <person name="Tesfaye S."/>
            <person name="Theodore J."/>
            <person name="Thoulutsang Y."/>
            <person name="Topham K."/>
            <person name="Towey S."/>
            <person name="Tsamla T."/>
            <person name="Tsomo N."/>
            <person name="Vallee D."/>
            <person name="Vassiliev H."/>
            <person name="Venkataraman V."/>
            <person name="Vinson J."/>
            <person name="Vo A."/>
            <person name="Wade C."/>
            <person name="Wang S."/>
            <person name="Wangchuk T."/>
            <person name="Wangdi T."/>
            <person name="Whittaker C."/>
            <person name="Wilkinson J."/>
            <person name="Wu Y."/>
            <person name="Wyman D."/>
            <person name="Yadav S."/>
            <person name="Yang S."/>
            <person name="Yang X."/>
            <person name="Yeager S."/>
            <person name="Yee E."/>
            <person name="Young G."/>
            <person name="Zainoun J."/>
            <person name="Zembeck L."/>
            <person name="Zimmer A."/>
            <person name="Zody M."/>
            <person name="Lander E."/>
        </authorList>
    </citation>
    <scope>NUCLEOTIDE SEQUENCE [LARGE SCALE GENOMIC DNA]</scope>
</reference>
<evidence type="ECO:0000313" key="2">
    <source>
        <dbReference type="Proteomes" id="UP000007875"/>
    </source>
</evidence>
<dbReference type="STRING" id="51511.ENSCSAVP00000011153"/>
<dbReference type="GO" id="GO:0005886">
    <property type="term" value="C:plasma membrane"/>
    <property type="evidence" value="ECO:0007669"/>
    <property type="project" value="TreeGrafter"/>
</dbReference>
<dbReference type="PANTHER" id="PTHR35069">
    <property type="entry name" value="PROTEIN C9ORF135"/>
    <property type="match status" value="1"/>
</dbReference>
<dbReference type="Ensembl" id="ENSCSAVT00000011284.1">
    <property type="protein sequence ID" value="ENSCSAVP00000011153.1"/>
    <property type="gene ID" value="ENSCSAVG00000006520.1"/>
</dbReference>
<dbReference type="GeneTree" id="ENSGT00390000014593"/>
<dbReference type="AlphaFoldDB" id="H2Z0P1"/>
<organism evidence="1 2">
    <name type="scientific">Ciona savignyi</name>
    <name type="common">Pacific transparent sea squirt</name>
    <dbReference type="NCBI Taxonomy" id="51511"/>
    <lineage>
        <taxon>Eukaryota</taxon>
        <taxon>Metazoa</taxon>
        <taxon>Chordata</taxon>
        <taxon>Tunicata</taxon>
        <taxon>Ascidiacea</taxon>
        <taxon>Phlebobranchia</taxon>
        <taxon>Cionidae</taxon>
        <taxon>Ciona</taxon>
    </lineage>
</organism>
<name>H2Z0P1_CIOSA</name>
<sequence length="230" mass="26191">MKTHQTMDYLVIPDFVERKGSLYLRSDHMNYSRGTLNSNWHQAREAEPKNYDINSFPVPPGRNLHTTTYARIGNVTNGTLPSTTTKSALEQISLKDDFTERDTRKSMIDIGSFANADISRNIPSAPKSGFGAVLPRHHPDHEKLHLETTHRADFNAPYPYTPAPECPPEFEDNSAAYRKCLSQFTDTADYRRVGKNTWQDESGVYDNTSEKRRVFPMTNPIPERLTEGLI</sequence>
<dbReference type="InterPro" id="IPR027905">
    <property type="entry name" value="CFAP95"/>
</dbReference>
<dbReference type="PANTHER" id="PTHR35069:SF1">
    <property type="entry name" value="CILIA- AND FLAGELLA-ASSOCIATED PROTEIN 95"/>
    <property type="match status" value="1"/>
</dbReference>
<dbReference type="HOGENOM" id="CLU_108076_0_0_1"/>
<dbReference type="OMA" id="DWCSSRQ"/>
<dbReference type="Proteomes" id="UP000007875">
    <property type="component" value="Unassembled WGS sequence"/>
</dbReference>
<reference evidence="1" key="2">
    <citation type="submission" date="2025-08" db="UniProtKB">
        <authorList>
            <consortium name="Ensembl"/>
        </authorList>
    </citation>
    <scope>IDENTIFICATION</scope>
</reference>
<evidence type="ECO:0000313" key="1">
    <source>
        <dbReference type="Ensembl" id="ENSCSAVP00000011153.1"/>
    </source>
</evidence>
<accession>H2Z0P1</accession>
<protein>
    <submittedName>
        <fullName evidence="1">Uncharacterized protein</fullName>
    </submittedName>
</protein>